<gene>
    <name evidence="1" type="ORF">OWV82_018266</name>
</gene>
<evidence type="ECO:0000313" key="2">
    <source>
        <dbReference type="Proteomes" id="UP001164539"/>
    </source>
</evidence>
<sequence>MAAGLQRSTTSFRRQGSSGLIWDDKNLSGDLSNFRHKDNKDKNDLRPSEMQRSRLEGGAGGGGRMYRTVKEAPPVLDPPSPKVSGCGLCGFFGKPDAAAAPAPARKPKSNKRKS</sequence>
<organism evidence="1 2">
    <name type="scientific">Melia azedarach</name>
    <name type="common">Chinaberry tree</name>
    <dbReference type="NCBI Taxonomy" id="155640"/>
    <lineage>
        <taxon>Eukaryota</taxon>
        <taxon>Viridiplantae</taxon>
        <taxon>Streptophyta</taxon>
        <taxon>Embryophyta</taxon>
        <taxon>Tracheophyta</taxon>
        <taxon>Spermatophyta</taxon>
        <taxon>Magnoliopsida</taxon>
        <taxon>eudicotyledons</taxon>
        <taxon>Gunneridae</taxon>
        <taxon>Pentapetalae</taxon>
        <taxon>rosids</taxon>
        <taxon>malvids</taxon>
        <taxon>Sapindales</taxon>
        <taxon>Meliaceae</taxon>
        <taxon>Melia</taxon>
    </lineage>
</organism>
<reference evidence="1 2" key="1">
    <citation type="journal article" date="2023" name="Science">
        <title>Complex scaffold remodeling in plant triterpene biosynthesis.</title>
        <authorList>
            <person name="De La Pena R."/>
            <person name="Hodgson H."/>
            <person name="Liu J.C."/>
            <person name="Stephenson M.J."/>
            <person name="Martin A.C."/>
            <person name="Owen C."/>
            <person name="Harkess A."/>
            <person name="Leebens-Mack J."/>
            <person name="Jimenez L.E."/>
            <person name="Osbourn A."/>
            <person name="Sattely E.S."/>
        </authorList>
    </citation>
    <scope>NUCLEOTIDE SEQUENCE [LARGE SCALE GENOMIC DNA]</scope>
    <source>
        <strain evidence="2">cv. JPN11</strain>
        <tissue evidence="1">Leaf</tissue>
    </source>
</reference>
<name>A0ACC1XAM9_MELAZ</name>
<dbReference type="EMBL" id="CM051403">
    <property type="protein sequence ID" value="KAJ4708299.1"/>
    <property type="molecule type" value="Genomic_DNA"/>
</dbReference>
<keyword evidence="2" id="KW-1185">Reference proteome</keyword>
<protein>
    <submittedName>
        <fullName evidence="1">Plant/F18B13-26 protein</fullName>
    </submittedName>
</protein>
<evidence type="ECO:0000313" key="1">
    <source>
        <dbReference type="EMBL" id="KAJ4708299.1"/>
    </source>
</evidence>
<proteinExistence type="predicted"/>
<dbReference type="Proteomes" id="UP001164539">
    <property type="component" value="Chromosome 10"/>
</dbReference>
<accession>A0ACC1XAM9</accession>
<comment type="caution">
    <text evidence="1">The sequence shown here is derived from an EMBL/GenBank/DDBJ whole genome shotgun (WGS) entry which is preliminary data.</text>
</comment>